<evidence type="ECO:0000256" key="1">
    <source>
        <dbReference type="SAM" id="MobiDB-lite"/>
    </source>
</evidence>
<reference evidence="2" key="1">
    <citation type="submission" date="2020-11" db="EMBL/GenBank/DDBJ databases">
        <authorList>
            <person name="Tran Van P."/>
        </authorList>
    </citation>
    <scope>NUCLEOTIDE SEQUENCE</scope>
</reference>
<sequence length="76" mass="8839">MNSARKMFLSVLNGGEETKRRIKPRFPSRERNQAMRRKTRSQSPSWRRCGDQCACSKLNRHSADAEILDSDQLENT</sequence>
<protein>
    <submittedName>
        <fullName evidence="2">Uncharacterized protein</fullName>
    </submittedName>
</protein>
<dbReference type="EMBL" id="OD565609">
    <property type="protein sequence ID" value="CAD7442201.1"/>
    <property type="molecule type" value="Genomic_DNA"/>
</dbReference>
<organism evidence="2">
    <name type="scientific">Timema bartmani</name>
    <dbReference type="NCBI Taxonomy" id="61472"/>
    <lineage>
        <taxon>Eukaryota</taxon>
        <taxon>Metazoa</taxon>
        <taxon>Ecdysozoa</taxon>
        <taxon>Arthropoda</taxon>
        <taxon>Hexapoda</taxon>
        <taxon>Insecta</taxon>
        <taxon>Pterygota</taxon>
        <taxon>Neoptera</taxon>
        <taxon>Polyneoptera</taxon>
        <taxon>Phasmatodea</taxon>
        <taxon>Timematodea</taxon>
        <taxon>Timematoidea</taxon>
        <taxon>Timematidae</taxon>
        <taxon>Timema</taxon>
    </lineage>
</organism>
<accession>A0A7R9EWH0</accession>
<name>A0A7R9EWH0_9NEOP</name>
<gene>
    <name evidence="2" type="ORF">TBIB3V08_LOCUS4640</name>
</gene>
<feature type="region of interest" description="Disordered" evidence="1">
    <location>
        <begin position="1"/>
        <end position="48"/>
    </location>
</feature>
<evidence type="ECO:0000313" key="2">
    <source>
        <dbReference type="EMBL" id="CAD7442201.1"/>
    </source>
</evidence>
<proteinExistence type="predicted"/>
<dbReference type="AlphaFoldDB" id="A0A7R9EWH0"/>